<organism evidence="2 3">
    <name type="scientific">Mucor lusitanicus CBS 277.49</name>
    <dbReference type="NCBI Taxonomy" id="747725"/>
    <lineage>
        <taxon>Eukaryota</taxon>
        <taxon>Fungi</taxon>
        <taxon>Fungi incertae sedis</taxon>
        <taxon>Mucoromycota</taxon>
        <taxon>Mucoromycotina</taxon>
        <taxon>Mucoromycetes</taxon>
        <taxon>Mucorales</taxon>
        <taxon>Mucorineae</taxon>
        <taxon>Mucoraceae</taxon>
        <taxon>Mucor</taxon>
    </lineage>
</organism>
<dbReference type="VEuPathDB" id="FungiDB:MUCCIDRAFT_168020"/>
<evidence type="ECO:0000313" key="2">
    <source>
        <dbReference type="EMBL" id="OAC97862.1"/>
    </source>
</evidence>
<dbReference type="EMBL" id="AMYB01000012">
    <property type="protein sequence ID" value="OAC97862.1"/>
    <property type="molecule type" value="Genomic_DNA"/>
</dbReference>
<dbReference type="AlphaFoldDB" id="A0A168GN79"/>
<feature type="region of interest" description="Disordered" evidence="1">
    <location>
        <begin position="1"/>
        <end position="82"/>
    </location>
</feature>
<name>A0A168GN79_MUCCL</name>
<proteinExistence type="predicted"/>
<dbReference type="Proteomes" id="UP000077051">
    <property type="component" value="Unassembled WGS sequence"/>
</dbReference>
<evidence type="ECO:0000313" key="3">
    <source>
        <dbReference type="Proteomes" id="UP000077051"/>
    </source>
</evidence>
<sequence>MTNNAHTFQVGEQNIYAEQSPIPMKPPHSEVDDAFSDDNEDDELEDLFPSAAGRTGGSLNDPFTSDDDSTPSHSLPIPPERLNPNMFEEVLSRLSCTGDYSLEDTDYAAMFTKFKIKVYNNLFSSSAIYLEPHFTRLLAVEHTLFLKPGSYTEEMTSVFSTPNPHKVSSYIQLANFLISNAQTINQAADE</sequence>
<evidence type="ECO:0000256" key="1">
    <source>
        <dbReference type="SAM" id="MobiDB-lite"/>
    </source>
</evidence>
<dbReference type="STRING" id="747725.A0A168GN79"/>
<gene>
    <name evidence="2" type="ORF">MUCCIDRAFT_168020</name>
</gene>
<accession>A0A168GN79</accession>
<keyword evidence="3" id="KW-1185">Reference proteome</keyword>
<protein>
    <submittedName>
        <fullName evidence="2">Uncharacterized protein</fullName>
    </submittedName>
</protein>
<reference evidence="2 3" key="1">
    <citation type="submission" date="2015-06" db="EMBL/GenBank/DDBJ databases">
        <title>Expansion of signal transduction pathways in fungi by whole-genome duplication.</title>
        <authorList>
            <consortium name="DOE Joint Genome Institute"/>
            <person name="Corrochano L.M."/>
            <person name="Kuo A."/>
            <person name="Marcet-Houben M."/>
            <person name="Polaino S."/>
            <person name="Salamov A."/>
            <person name="Villalobos J.M."/>
            <person name="Alvarez M.I."/>
            <person name="Avalos J."/>
            <person name="Benito E.P."/>
            <person name="Benoit I."/>
            <person name="Burger G."/>
            <person name="Camino L.P."/>
            <person name="Canovas D."/>
            <person name="Cerda-Olmedo E."/>
            <person name="Cheng J.-F."/>
            <person name="Dominguez A."/>
            <person name="Elias M."/>
            <person name="Eslava A.P."/>
            <person name="Glaser F."/>
            <person name="Grimwood J."/>
            <person name="Gutierrez G."/>
            <person name="Heitman J."/>
            <person name="Henrissat B."/>
            <person name="Iturriaga E.A."/>
            <person name="Lang B.F."/>
            <person name="Lavin J.L."/>
            <person name="Lee S."/>
            <person name="Li W."/>
            <person name="Lindquist E."/>
            <person name="Lopez-Garcia S."/>
            <person name="Luque E.M."/>
            <person name="Marcos A.T."/>
            <person name="Martin J."/>
            <person name="Mccluskey K."/>
            <person name="Medina H.R."/>
            <person name="Miralles-Duran A."/>
            <person name="Miyazaki A."/>
            <person name="Munoz-Torres E."/>
            <person name="Oguiza J.A."/>
            <person name="Ohm R."/>
            <person name="Olmedo M."/>
            <person name="Orejas M."/>
            <person name="Ortiz-Castellanos L."/>
            <person name="Pisabarro A.G."/>
            <person name="Rodriguez-Romero J."/>
            <person name="Ruiz-Herrera J."/>
            <person name="Ruiz-Vazquez R."/>
            <person name="Sanz C."/>
            <person name="Schackwitz W."/>
            <person name="Schmutz J."/>
            <person name="Shahriari M."/>
            <person name="Shelest E."/>
            <person name="Silva-Franco F."/>
            <person name="Soanes D."/>
            <person name="Syed K."/>
            <person name="Tagua V.G."/>
            <person name="Talbot N.J."/>
            <person name="Thon M."/>
            <person name="De Vries R.P."/>
            <person name="Wiebenga A."/>
            <person name="Yadav J.S."/>
            <person name="Braun E.L."/>
            <person name="Baker S."/>
            <person name="Garre V."/>
            <person name="Horwitz B."/>
            <person name="Torres-Martinez S."/>
            <person name="Idnurm A."/>
            <person name="Herrera-Estrella A."/>
            <person name="Gabaldon T."/>
            <person name="Grigoriev I.V."/>
        </authorList>
    </citation>
    <scope>NUCLEOTIDE SEQUENCE [LARGE SCALE GENOMIC DNA]</scope>
    <source>
        <strain evidence="2 3">CBS 277.49</strain>
    </source>
</reference>
<feature type="compositionally biased region" description="Acidic residues" evidence="1">
    <location>
        <begin position="32"/>
        <end position="46"/>
    </location>
</feature>
<feature type="compositionally biased region" description="Polar residues" evidence="1">
    <location>
        <begin position="1"/>
        <end position="12"/>
    </location>
</feature>
<comment type="caution">
    <text evidence="2">The sequence shown here is derived from an EMBL/GenBank/DDBJ whole genome shotgun (WGS) entry which is preliminary data.</text>
</comment>